<organism evidence="1 2">
    <name type="scientific">Methylocella silvestris</name>
    <dbReference type="NCBI Taxonomy" id="199596"/>
    <lineage>
        <taxon>Bacteria</taxon>
        <taxon>Pseudomonadati</taxon>
        <taxon>Pseudomonadota</taxon>
        <taxon>Alphaproteobacteria</taxon>
        <taxon>Hyphomicrobiales</taxon>
        <taxon>Beijerinckiaceae</taxon>
        <taxon>Methylocella</taxon>
    </lineage>
</organism>
<gene>
    <name evidence="1" type="ORF">CR492_16585</name>
</gene>
<evidence type="ECO:0000313" key="2">
    <source>
        <dbReference type="Proteomes" id="UP000236286"/>
    </source>
</evidence>
<evidence type="ECO:0000313" key="1">
    <source>
        <dbReference type="EMBL" id="PNG24837.1"/>
    </source>
</evidence>
<accession>A0A2J7TDI0</accession>
<proteinExistence type="predicted"/>
<sequence length="59" mass="6340">MIAVMTAPWACSVLGIELGVMSGVILDGRFTDWSDFAKGFTTKLRWTKGLGLDPAGGFF</sequence>
<comment type="caution">
    <text evidence="1">The sequence shown here is derived from an EMBL/GenBank/DDBJ whole genome shotgun (WGS) entry which is preliminary data.</text>
</comment>
<dbReference type="EMBL" id="PDZR01000023">
    <property type="protein sequence ID" value="PNG24837.1"/>
    <property type="molecule type" value="Genomic_DNA"/>
</dbReference>
<reference evidence="1 2" key="1">
    <citation type="submission" date="2017-10" db="EMBL/GenBank/DDBJ databases">
        <title>Genome announcement of Methylocella silvestris TVC from permafrost.</title>
        <authorList>
            <person name="Wang J."/>
            <person name="Geng K."/>
            <person name="Ul-Haque F."/>
            <person name="Crombie A.T."/>
            <person name="Street L.E."/>
            <person name="Wookey P.A."/>
            <person name="Murrell J.C."/>
            <person name="Pratscher J."/>
        </authorList>
    </citation>
    <scope>NUCLEOTIDE SEQUENCE [LARGE SCALE GENOMIC DNA]</scope>
    <source>
        <strain evidence="1 2">TVC</strain>
    </source>
</reference>
<dbReference type="Proteomes" id="UP000236286">
    <property type="component" value="Unassembled WGS sequence"/>
</dbReference>
<dbReference type="AlphaFoldDB" id="A0A2J7TDI0"/>
<name>A0A2J7TDI0_METSI</name>
<protein>
    <submittedName>
        <fullName evidence="1">Uncharacterized protein</fullName>
    </submittedName>
</protein>